<evidence type="ECO:0000313" key="3">
    <source>
        <dbReference type="EMBL" id="NDU93616.1"/>
    </source>
</evidence>
<dbReference type="EMBL" id="JAAFZH010000001">
    <property type="protein sequence ID" value="NDU93616.1"/>
    <property type="molecule type" value="Genomic_DNA"/>
</dbReference>
<keyword evidence="2" id="KW-0812">Transmembrane</keyword>
<keyword evidence="4" id="KW-1185">Reference proteome</keyword>
<proteinExistence type="predicted"/>
<organism evidence="3 4">
    <name type="scientific">Spirosoma terrae</name>
    <dbReference type="NCBI Taxonomy" id="1968276"/>
    <lineage>
        <taxon>Bacteria</taxon>
        <taxon>Pseudomonadati</taxon>
        <taxon>Bacteroidota</taxon>
        <taxon>Cytophagia</taxon>
        <taxon>Cytophagales</taxon>
        <taxon>Cytophagaceae</taxon>
        <taxon>Spirosoma</taxon>
    </lineage>
</organism>
<gene>
    <name evidence="3" type="ORF">GK108_01920</name>
</gene>
<reference evidence="3 4" key="1">
    <citation type="submission" date="2020-02" db="EMBL/GenBank/DDBJ databases">
        <title>Draft genome sequence of two Spirosoma agri KCTC 52727 and Spirosoma terrae KCTC 52035.</title>
        <authorList>
            <person name="Rojas J."/>
            <person name="Ambika Manirajan B."/>
            <person name="Suarez C."/>
            <person name="Ratering S."/>
            <person name="Schnell S."/>
        </authorList>
    </citation>
    <scope>NUCLEOTIDE SEQUENCE [LARGE SCALE GENOMIC DNA]</scope>
    <source>
        <strain evidence="3 4">KCTC 52035</strain>
    </source>
</reference>
<evidence type="ECO:0000313" key="4">
    <source>
        <dbReference type="Proteomes" id="UP000474175"/>
    </source>
</evidence>
<dbReference type="RefSeq" id="WP_163941933.1">
    <property type="nucleotide sequence ID" value="NZ_JAAFZH010000001.1"/>
</dbReference>
<protein>
    <submittedName>
        <fullName evidence="3">Uncharacterized protein</fullName>
    </submittedName>
</protein>
<name>A0A6L9KZE0_9BACT</name>
<comment type="caution">
    <text evidence="3">The sequence shown here is derived from an EMBL/GenBank/DDBJ whole genome shotgun (WGS) entry which is preliminary data.</text>
</comment>
<sequence length="478" mass="53490">MNSWGEDPDELLRQRWQQTFAEFEVQSRPSVRRRIFGQLTAQNQPKSTTWLVGIVLLLLFSFVLVYTIRRSDRSASVQSSSANVQLTSPTHTERATARRPTIPAKHATSLDKFETVPRVNGILAEQRLMNHQPIISNTESDVAKGQSKRHGTPTNRFRLRAKSNLPLTDFYRPGRPFVESAPFSGTRSPITLPPVVGISNRQGVADLVEHVDKAASDSTVENHVLSSRPATSFSPLIFAQLQVRALSALPSSIRTLPNRLPVEELVILSAAGAEHPSRQYNQWFVEAVPLSSFQWMSTSSTSTAYLTQVNAPAAFSPATWGYQINGGVRWQHWQAYLSIGQLRRWAYYTVNENRYRMESTPSNSYQMVREKHVVAENVALSMIGGGISQYRLLGQGRYMVELGSQVLYSPTSGQTLASLRGGVGRRLPLPVSQLFELQTGLMAEYGLTRLMSEQQQLIIHPIVVGISIRVQPRLPQRK</sequence>
<evidence type="ECO:0000256" key="1">
    <source>
        <dbReference type="SAM" id="MobiDB-lite"/>
    </source>
</evidence>
<accession>A0A6L9KZE0</accession>
<keyword evidence="2" id="KW-0472">Membrane</keyword>
<keyword evidence="2" id="KW-1133">Transmembrane helix</keyword>
<feature type="transmembrane region" description="Helical" evidence="2">
    <location>
        <begin position="49"/>
        <end position="68"/>
    </location>
</feature>
<dbReference type="Proteomes" id="UP000474175">
    <property type="component" value="Unassembled WGS sequence"/>
</dbReference>
<evidence type="ECO:0000256" key="2">
    <source>
        <dbReference type="SAM" id="Phobius"/>
    </source>
</evidence>
<feature type="region of interest" description="Disordered" evidence="1">
    <location>
        <begin position="77"/>
        <end position="108"/>
    </location>
</feature>
<dbReference type="AlphaFoldDB" id="A0A6L9KZE0"/>